<feature type="region of interest" description="Disordered" evidence="1">
    <location>
        <begin position="251"/>
        <end position="270"/>
    </location>
</feature>
<evidence type="ECO:0000313" key="3">
    <source>
        <dbReference type="Proteomes" id="UP000746535"/>
    </source>
</evidence>
<evidence type="ECO:0000313" key="2">
    <source>
        <dbReference type="EMBL" id="NJP02275.1"/>
    </source>
</evidence>
<feature type="compositionally biased region" description="Polar residues" evidence="1">
    <location>
        <begin position="23"/>
        <end position="36"/>
    </location>
</feature>
<name>A0ABX0YH62_9PSED</name>
<evidence type="ECO:0000256" key="1">
    <source>
        <dbReference type="SAM" id="MobiDB-lite"/>
    </source>
</evidence>
<feature type="region of interest" description="Disordered" evidence="1">
    <location>
        <begin position="82"/>
        <end position="137"/>
    </location>
</feature>
<comment type="caution">
    <text evidence="2">The sequence shown here is derived from an EMBL/GenBank/DDBJ whole genome shotgun (WGS) entry which is preliminary data.</text>
</comment>
<feature type="compositionally biased region" description="Basic and acidic residues" evidence="1">
    <location>
        <begin position="252"/>
        <end position="262"/>
    </location>
</feature>
<dbReference type="Proteomes" id="UP000746535">
    <property type="component" value="Unassembled WGS sequence"/>
</dbReference>
<organism evidence="2 3">
    <name type="scientific">Pseudomonas quercus</name>
    <dbReference type="NCBI Taxonomy" id="2722792"/>
    <lineage>
        <taxon>Bacteria</taxon>
        <taxon>Pseudomonadati</taxon>
        <taxon>Pseudomonadota</taxon>
        <taxon>Gammaproteobacteria</taxon>
        <taxon>Pseudomonadales</taxon>
        <taxon>Pseudomonadaceae</taxon>
        <taxon>Pseudomonas</taxon>
    </lineage>
</organism>
<protein>
    <submittedName>
        <fullName evidence="2">Uncharacterized protein</fullName>
    </submittedName>
</protein>
<gene>
    <name evidence="2" type="ORF">HBH25_15610</name>
</gene>
<feature type="region of interest" description="Disordered" evidence="1">
    <location>
        <begin position="1"/>
        <end position="69"/>
    </location>
</feature>
<accession>A0ABX0YH62</accession>
<proteinExistence type="predicted"/>
<dbReference type="EMBL" id="JAAVJI010000009">
    <property type="protein sequence ID" value="NJP02275.1"/>
    <property type="molecule type" value="Genomic_DNA"/>
</dbReference>
<keyword evidence="3" id="KW-1185">Reference proteome</keyword>
<reference evidence="2 3" key="1">
    <citation type="submission" date="2020-03" db="EMBL/GenBank/DDBJ databases">
        <authorList>
            <person name="Wang L."/>
            <person name="He N."/>
            <person name="Li Y."/>
            <person name="Fang Y."/>
            <person name="Zhang F."/>
        </authorList>
    </citation>
    <scope>NUCLEOTIDE SEQUENCE [LARGE SCALE GENOMIC DNA]</scope>
    <source>
        <strain evidence="3">hsmgli-8</strain>
    </source>
</reference>
<sequence>MMRIPCDGVAPQPSSLPEGLSLARSQTPSQGPSTNGTGNGLIHFGSDTKSAVTPDSPAARPTSSSGSLTSLLSSLITALRNKLGNADGPGQKPLAASTSAPVQTPAAPTEPTAEQKLAIEGNSTDIPAADEKAPPGFDVKKINELNGGILGKLGNNQDVKKDGNSVGHLRDVLAKDPKVNGDIDNDPDAAWRAYKVLTAVKNEKNPDGSDKPADFRHNGSIGGFTAASWGDAAGGSEAGTLQDYLVKGRIPSKREDQRDPHCGENGGGTTGLQTFANKVKYGFEDFGNMIVDTAKKIGNAFVNLGHDIANGFNHFGQMVKHGFDGIGAAIRGDEASKEKEWAEARDNGTKLGEDIKDGFQQLGTIAEELGPLLLNAIPGVGTELSVAVMAAKFGAEMALKAGLKVGTKEFTEMALKEGGKELAKGTAQAAGKSEAQAAGSQVYENITGEKPSETVKGAAGEVKEDVRAIA</sequence>
<dbReference type="RefSeq" id="WP_168084858.1">
    <property type="nucleotide sequence ID" value="NZ_JAAVJI010000009.1"/>
</dbReference>